<dbReference type="RefSeq" id="WP_149425076.1">
    <property type="nucleotide sequence ID" value="NZ_CP022579.1"/>
</dbReference>
<accession>A0A5C1E763</accession>
<name>A0A5C1E763_9RHOO</name>
<dbReference type="EMBL" id="CP022579">
    <property type="protein sequence ID" value="QEL64525.1"/>
    <property type="molecule type" value="Genomic_DNA"/>
</dbReference>
<sequence>MAPRQPAHPQYAAQRAIPTEDGRVFYDMADRDNPCAGCGACCRHYRVSFYQGETDDYPGGQVPATLTVPVTPFRVAMRGTETGGGPCVAYGADGRCGIYAQRPSPCREFPAFLDDGSWNPECLRLRALLGIPLPAEEQESTATPAGVVAASDPEPVHLPMVELPPRRAAAPSDTSRDVASSAQILPWPGAALTTTPDSPDSPGSPDEEPPNSPPLAA</sequence>
<keyword evidence="3" id="KW-1185">Reference proteome</keyword>
<dbReference type="KEGG" id="otr:OTERR_10490"/>
<evidence type="ECO:0000313" key="2">
    <source>
        <dbReference type="EMBL" id="QEL64525.1"/>
    </source>
</evidence>
<gene>
    <name evidence="2" type="primary">fdx</name>
    <name evidence="2" type="ORF">OTERR_10490</name>
</gene>
<feature type="region of interest" description="Disordered" evidence="1">
    <location>
        <begin position="157"/>
        <end position="217"/>
    </location>
</feature>
<organism evidence="2 3">
    <name type="scientific">Oryzomicrobium terrae</name>
    <dbReference type="NCBI Taxonomy" id="1735038"/>
    <lineage>
        <taxon>Bacteria</taxon>
        <taxon>Pseudomonadati</taxon>
        <taxon>Pseudomonadota</taxon>
        <taxon>Betaproteobacteria</taxon>
        <taxon>Rhodocyclales</taxon>
        <taxon>Rhodocyclaceae</taxon>
        <taxon>Oryzomicrobium</taxon>
    </lineage>
</organism>
<dbReference type="Proteomes" id="UP000323671">
    <property type="component" value="Chromosome"/>
</dbReference>
<protein>
    <submittedName>
        <fullName evidence="2">Ferredoxin protein</fullName>
    </submittedName>
</protein>
<reference evidence="2 3" key="1">
    <citation type="submission" date="2017-07" db="EMBL/GenBank/DDBJ databases">
        <title>Complete genome sequence of Oryzomicrobium terrae TPP412.</title>
        <authorList>
            <person name="Chiu L.-W."/>
            <person name="Lo K.-J."/>
            <person name="Tsai Y.-M."/>
            <person name="Lin S.-S."/>
            <person name="Kuo C.-H."/>
            <person name="Liu C.-T."/>
        </authorList>
    </citation>
    <scope>NUCLEOTIDE SEQUENCE [LARGE SCALE GENOMIC DNA]</scope>
    <source>
        <strain evidence="2 3">TPP412</strain>
    </source>
</reference>
<proteinExistence type="predicted"/>
<dbReference type="InterPro" id="IPR005358">
    <property type="entry name" value="Puta_zinc/iron-chelating_dom"/>
</dbReference>
<evidence type="ECO:0000256" key="1">
    <source>
        <dbReference type="SAM" id="MobiDB-lite"/>
    </source>
</evidence>
<dbReference type="AlphaFoldDB" id="A0A5C1E763"/>
<evidence type="ECO:0000313" key="3">
    <source>
        <dbReference type="Proteomes" id="UP000323671"/>
    </source>
</evidence>
<dbReference type="Pfam" id="PF03692">
    <property type="entry name" value="CxxCxxCC"/>
    <property type="match status" value="1"/>
</dbReference>